<reference evidence="1" key="1">
    <citation type="submission" date="2023-04" db="EMBL/GenBank/DDBJ databases">
        <title>Candida boidinii NBRC 1967.</title>
        <authorList>
            <person name="Ichikawa N."/>
            <person name="Sato H."/>
            <person name="Tonouchi N."/>
        </authorList>
    </citation>
    <scope>NUCLEOTIDE SEQUENCE</scope>
    <source>
        <strain evidence="1">NBRC 1967</strain>
    </source>
</reference>
<keyword evidence="2" id="KW-1185">Reference proteome</keyword>
<accession>A0ACB5UCM6</accession>
<gene>
    <name evidence="1" type="ORF">Cboi01_000677400</name>
</gene>
<organism evidence="1 2">
    <name type="scientific">Candida boidinii</name>
    <name type="common">Yeast</name>
    <dbReference type="NCBI Taxonomy" id="5477"/>
    <lineage>
        <taxon>Eukaryota</taxon>
        <taxon>Fungi</taxon>
        <taxon>Dikarya</taxon>
        <taxon>Ascomycota</taxon>
        <taxon>Saccharomycotina</taxon>
        <taxon>Pichiomycetes</taxon>
        <taxon>Pichiales</taxon>
        <taxon>Pichiaceae</taxon>
        <taxon>Ogataea</taxon>
        <taxon>Ogataea/Candida clade</taxon>
    </lineage>
</organism>
<name>A0ACB5UCM6_CANBO</name>
<sequence length="381" mass="45028">MTESTKIDITELSSIDTINSAKIFHNTVSQFKELRGSQNNGNDDDDNDDEDDHYNDPRTLDDLIKEIESYKERLSYQHLEIVTKENFLKNIINNEMNNLITNDAENKIFELEKDNKLKLKNLENLLNESDKIKNLNINLSYDIISKFNIIENKINSNNLIKDEINELINSIKELENSNKLNNIININENEKDEELVNNLKKLSNLNKNSSINDNDIDDDDDDLSIRNYDDLSIVTERINDINSDLINEIQEMNKQFNEIEYTKEEMNNKINKLIKFKNELNLKLDYYKNTSSTSNIDQKDGNFNNELDNLFEWYIELIKLWLNITDLNQLNINKNDKLIEIKLKNDKIININYDKDYNNFYINDKNFKNLKELVNYINLIV</sequence>
<evidence type="ECO:0000313" key="2">
    <source>
        <dbReference type="Proteomes" id="UP001165101"/>
    </source>
</evidence>
<dbReference type="Proteomes" id="UP001165101">
    <property type="component" value="Unassembled WGS sequence"/>
</dbReference>
<proteinExistence type="predicted"/>
<evidence type="ECO:0000313" key="1">
    <source>
        <dbReference type="EMBL" id="GMF08953.1"/>
    </source>
</evidence>
<comment type="caution">
    <text evidence="1">The sequence shown here is derived from an EMBL/GenBank/DDBJ whole genome shotgun (WGS) entry which is preliminary data.</text>
</comment>
<protein>
    <submittedName>
        <fullName evidence="1">Unnamed protein product</fullName>
    </submittedName>
</protein>
<dbReference type="EMBL" id="BSXV01011483">
    <property type="protein sequence ID" value="GMF08953.1"/>
    <property type="molecule type" value="Genomic_DNA"/>
</dbReference>